<protein>
    <recommendedName>
        <fullName evidence="1">Putative acyltransferase ACT14924-like acyltransferase domain-containing protein</fullName>
    </recommendedName>
</protein>
<dbReference type="Pfam" id="PF19576">
    <property type="entry name" value="Acyltransf_2"/>
    <property type="match status" value="1"/>
</dbReference>
<feature type="non-terminal residue" evidence="2">
    <location>
        <position position="1"/>
    </location>
</feature>
<sequence>AKDFPVMIEKGFQSDDQLIMFPAGICSRRQKGIIKDMEWKKAFIVKSVQTHRDVVPVYFNGRNSNFFYNLANITKVLGIKFNVAMLYLVDEMFKNRHKTFTVTIGKPISWQTFDKSKTPAQWAEYVKDIVYTL</sequence>
<comment type="caution">
    <text evidence="2">The sequence shown here is derived from an EMBL/GenBank/DDBJ whole genome shotgun (WGS) entry which is preliminary data.</text>
</comment>
<dbReference type="InterPro" id="IPR045746">
    <property type="entry name" value="ACT14924-like_Acyltransf_dom"/>
</dbReference>
<dbReference type="EMBL" id="SNRY01002380">
    <property type="protein sequence ID" value="KAA6325352.1"/>
    <property type="molecule type" value="Genomic_DNA"/>
</dbReference>
<organism evidence="2">
    <name type="scientific">termite gut metagenome</name>
    <dbReference type="NCBI Taxonomy" id="433724"/>
    <lineage>
        <taxon>unclassified sequences</taxon>
        <taxon>metagenomes</taxon>
        <taxon>organismal metagenomes</taxon>
    </lineage>
</organism>
<reference evidence="2" key="1">
    <citation type="submission" date="2019-03" db="EMBL/GenBank/DDBJ databases">
        <title>Single cell metagenomics reveals metabolic interactions within the superorganism composed of flagellate Streblomastix strix and complex community of Bacteroidetes bacteria on its surface.</title>
        <authorList>
            <person name="Treitli S.C."/>
            <person name="Kolisko M."/>
            <person name="Husnik F."/>
            <person name="Keeling P."/>
            <person name="Hampl V."/>
        </authorList>
    </citation>
    <scope>NUCLEOTIDE SEQUENCE</scope>
    <source>
        <strain evidence="2">STM</strain>
    </source>
</reference>
<evidence type="ECO:0000259" key="1">
    <source>
        <dbReference type="Pfam" id="PF19576"/>
    </source>
</evidence>
<name>A0A5J4QUW2_9ZZZZ</name>
<accession>A0A5J4QUW2</accession>
<dbReference type="AlphaFoldDB" id="A0A5J4QUW2"/>
<feature type="domain" description="Putative acyltransferase ACT14924-like acyltransferase" evidence="1">
    <location>
        <begin position="9"/>
        <end position="131"/>
    </location>
</feature>
<evidence type="ECO:0000313" key="2">
    <source>
        <dbReference type="EMBL" id="KAA6325352.1"/>
    </source>
</evidence>
<gene>
    <name evidence="2" type="ORF">EZS27_025422</name>
</gene>
<proteinExistence type="predicted"/>